<proteinExistence type="inferred from homology"/>
<name>A0A212R6J0_9PROT</name>
<keyword evidence="10" id="KW-0732">Signal</keyword>
<dbReference type="SUPFAM" id="SSF109998">
    <property type="entry name" value="Triger factor/SurA peptide-binding domain-like"/>
    <property type="match status" value="1"/>
</dbReference>
<feature type="chain" id="PRO_5012013188" description="Parvulin-like PPIase" evidence="10">
    <location>
        <begin position="25"/>
        <end position="303"/>
    </location>
</feature>
<reference evidence="12 13" key="1">
    <citation type="submission" date="2017-06" db="EMBL/GenBank/DDBJ databases">
        <authorList>
            <person name="Kim H.J."/>
            <person name="Triplett B.A."/>
        </authorList>
    </citation>
    <scope>NUCLEOTIDE SEQUENCE [LARGE SCALE GENOMIC DNA]</scope>
    <source>
        <strain evidence="12 13">B29T1</strain>
    </source>
</reference>
<evidence type="ECO:0000256" key="2">
    <source>
        <dbReference type="ARBA" id="ARBA00007656"/>
    </source>
</evidence>
<evidence type="ECO:0000313" key="12">
    <source>
        <dbReference type="EMBL" id="SNB67695.1"/>
    </source>
</evidence>
<evidence type="ECO:0000256" key="7">
    <source>
        <dbReference type="ARBA" id="ARBA00031484"/>
    </source>
</evidence>
<feature type="signal peptide" evidence="10">
    <location>
        <begin position="1"/>
        <end position="24"/>
    </location>
</feature>
<protein>
    <recommendedName>
        <fullName evidence="4">Parvulin-like PPIase</fullName>
        <ecNumber evidence="3">5.2.1.8</ecNumber>
    </recommendedName>
    <alternativeName>
        <fullName evidence="6">Peptidyl-prolyl cis-trans isomerase plp</fullName>
    </alternativeName>
    <alternativeName>
        <fullName evidence="7">Rotamase plp</fullName>
    </alternativeName>
</protein>
<feature type="domain" description="PpiC" evidence="11">
    <location>
        <begin position="150"/>
        <end position="241"/>
    </location>
</feature>
<evidence type="ECO:0000256" key="3">
    <source>
        <dbReference type="ARBA" id="ARBA00013194"/>
    </source>
</evidence>
<accession>A0A212R6J0</accession>
<keyword evidence="5 8" id="KW-0697">Rotamase</keyword>
<evidence type="ECO:0000313" key="13">
    <source>
        <dbReference type="Proteomes" id="UP000197065"/>
    </source>
</evidence>
<keyword evidence="13" id="KW-1185">Reference proteome</keyword>
<dbReference type="SUPFAM" id="SSF54534">
    <property type="entry name" value="FKBP-like"/>
    <property type="match status" value="1"/>
</dbReference>
<dbReference type="InterPro" id="IPR046357">
    <property type="entry name" value="PPIase_dom_sf"/>
</dbReference>
<gene>
    <name evidence="12" type="ORF">SAMN07250955_10621</name>
</gene>
<dbReference type="GO" id="GO:0003755">
    <property type="term" value="F:peptidyl-prolyl cis-trans isomerase activity"/>
    <property type="evidence" value="ECO:0007669"/>
    <property type="project" value="UniProtKB-KW"/>
</dbReference>
<evidence type="ECO:0000256" key="4">
    <source>
        <dbReference type="ARBA" id="ARBA00018370"/>
    </source>
</evidence>
<evidence type="ECO:0000256" key="5">
    <source>
        <dbReference type="ARBA" id="ARBA00023110"/>
    </source>
</evidence>
<dbReference type="EC" id="5.2.1.8" evidence="3"/>
<evidence type="ECO:0000256" key="1">
    <source>
        <dbReference type="ARBA" id="ARBA00000971"/>
    </source>
</evidence>
<dbReference type="PANTHER" id="PTHR47245:SF2">
    <property type="entry name" value="PEPTIDYL-PROLYL CIS-TRANS ISOMERASE HP_0175-RELATED"/>
    <property type="match status" value="1"/>
</dbReference>
<feature type="compositionally biased region" description="Low complexity" evidence="9">
    <location>
        <begin position="286"/>
        <end position="303"/>
    </location>
</feature>
<evidence type="ECO:0000259" key="11">
    <source>
        <dbReference type="PROSITE" id="PS50198"/>
    </source>
</evidence>
<sequence>MRLALKSLTLAAAIVGGTWLTADAQDASTPPVQAAPLPSPDTVVAVVNGQNILLGDVEAAQTMLPEQYRQVPLQAIFDPLLERLVDARLLAEQAEKDKIEDRPEVKEALAEARRQVLQQQIVEAAVKAGTTDDKLKAIYEKMKGQPDFAQEEVHAHHILLQSEAEAQDVIKQLDKGAKFDELAKKLSKDPSAASNAGDLGWFTRGTMVKEFADAAFTIKPGTVSQTPVQSQFGWHVIRVDEKRTKIPTFEEKEAEIRDQTAREIVTALVADVRKDAKVQTFQIDGSPKPAESAPTTPAAPANP</sequence>
<dbReference type="EMBL" id="FYEH01000006">
    <property type="protein sequence ID" value="SNB67695.1"/>
    <property type="molecule type" value="Genomic_DNA"/>
</dbReference>
<dbReference type="Pfam" id="PF13616">
    <property type="entry name" value="Rotamase_3"/>
    <property type="match status" value="1"/>
</dbReference>
<dbReference type="Gene3D" id="3.10.50.40">
    <property type="match status" value="1"/>
</dbReference>
<dbReference type="Gene3D" id="1.10.4030.10">
    <property type="entry name" value="Porin chaperone SurA, peptide-binding domain"/>
    <property type="match status" value="1"/>
</dbReference>
<feature type="region of interest" description="Disordered" evidence="9">
    <location>
        <begin position="280"/>
        <end position="303"/>
    </location>
</feature>
<dbReference type="InterPro" id="IPR000297">
    <property type="entry name" value="PPIase_PpiC"/>
</dbReference>
<evidence type="ECO:0000256" key="9">
    <source>
        <dbReference type="SAM" id="MobiDB-lite"/>
    </source>
</evidence>
<dbReference type="AlphaFoldDB" id="A0A212R6J0"/>
<comment type="catalytic activity">
    <reaction evidence="1">
        <text>[protein]-peptidylproline (omega=180) = [protein]-peptidylproline (omega=0)</text>
        <dbReference type="Rhea" id="RHEA:16237"/>
        <dbReference type="Rhea" id="RHEA-COMP:10747"/>
        <dbReference type="Rhea" id="RHEA-COMP:10748"/>
        <dbReference type="ChEBI" id="CHEBI:83833"/>
        <dbReference type="ChEBI" id="CHEBI:83834"/>
        <dbReference type="EC" id="5.2.1.8"/>
    </reaction>
</comment>
<dbReference type="Proteomes" id="UP000197065">
    <property type="component" value="Unassembled WGS sequence"/>
</dbReference>
<evidence type="ECO:0000256" key="8">
    <source>
        <dbReference type="PROSITE-ProRule" id="PRU00278"/>
    </source>
</evidence>
<evidence type="ECO:0000256" key="10">
    <source>
        <dbReference type="SAM" id="SignalP"/>
    </source>
</evidence>
<dbReference type="PROSITE" id="PS50198">
    <property type="entry name" value="PPIC_PPIASE_2"/>
    <property type="match status" value="1"/>
</dbReference>
<comment type="similarity">
    <text evidence="2">Belongs to the PpiC/parvulin rotamase family.</text>
</comment>
<dbReference type="PANTHER" id="PTHR47245">
    <property type="entry name" value="PEPTIDYLPROLYL ISOMERASE"/>
    <property type="match status" value="1"/>
</dbReference>
<dbReference type="RefSeq" id="WP_165769529.1">
    <property type="nucleotide sequence ID" value="NZ_FYEH01000006.1"/>
</dbReference>
<dbReference type="InterPro" id="IPR027304">
    <property type="entry name" value="Trigger_fact/SurA_dom_sf"/>
</dbReference>
<dbReference type="InterPro" id="IPR050245">
    <property type="entry name" value="PrsA_foldase"/>
</dbReference>
<keyword evidence="8 12" id="KW-0413">Isomerase</keyword>
<organism evidence="12 13">
    <name type="scientific">Arboricoccus pini</name>
    <dbReference type="NCBI Taxonomy" id="1963835"/>
    <lineage>
        <taxon>Bacteria</taxon>
        <taxon>Pseudomonadati</taxon>
        <taxon>Pseudomonadota</taxon>
        <taxon>Alphaproteobacteria</taxon>
        <taxon>Geminicoccales</taxon>
        <taxon>Geminicoccaceae</taxon>
        <taxon>Arboricoccus</taxon>
    </lineage>
</organism>
<evidence type="ECO:0000256" key="6">
    <source>
        <dbReference type="ARBA" id="ARBA00030642"/>
    </source>
</evidence>